<dbReference type="Gene3D" id="2.120.10.30">
    <property type="entry name" value="TolB, C-terminal domain"/>
    <property type="match status" value="2"/>
</dbReference>
<sequence length="945" mass="106697">MAQPLPRPRVRVPAAAALQGPVQDHDILLLHGVELGEEVGNGAYAEVRKASVPCAAKILHDVLARTPLFPGRHNERREPRNRFAQECRVLWSCTHPNIVRFYGMSSHPETGRTVLLMELMTETLTAFLEVRHKCTAVPYYLQLNISHNIASGVRYLHSRGIVHRDLSSNNVLLSSPPQFTAKISDFGVSLLKDGQKESSLTHTRCPGTPVYMPPEALMPGSVPNPTEKMDSFQMGVLMLQIATKLFPYPTKDFTKRDENVLSYKVVPEWKRRESHIEILRKVEHPLLDHPILECLENREDKRPSAELILEQLSALMGDKRYLENCEKAGVLPRKPAEEENTDKGLRILKETVSALREENESLRDLLEREKEMAERERGRNLADRNRLQQEAQGRQALQAEQGRVRTLEYELQCLRAQQVGDKDNLQGQERLCTQLQQRMVSVEEENKRLRQIHSQQESEIRTLGQRRNDQLVQYNSQLVQQLEHQTRLQTAQAQECERLKQQLQQQAIARTALAQENERLAQQLAHYNGQLQEQIRASTALALENEQLTKQVERLRANQSLFQEPRCHVVAFPKKPTTVGRSCTIKLEACDLAGNPGLLSQNDPISAFLVGSTPNPIQCTVATHEKSFEISFTPTHSGRYSLAVRLGRARPQEKLAFLCVYPDPECPLTPRAFIGTRERPLKKPCSLTINNRREVLVCEQTGNLVSVFDIANPQRMKRMIGEGRVDQPTGVAVDNETGDVYVTSRHKLQKFSGETGDLLNQVGHEARERNDEGGDANDEFRYPHSVTCHRGEVFVADQKNGRVQVFNANLAYLRTVAHGDSNSFNDPSDVAFDEHGRMYVAEYGAGKIQVFSAQQGNEKQGKCLQTINRNECDMKPSSIHVVNDHLYVSDLKRSVVDVFCTSGEFVRSLGCRGYGEGEWYVPQGIASAEGKIFVCGSEDGHVHII</sequence>
<dbReference type="Gene3D" id="1.10.510.10">
    <property type="entry name" value="Transferase(Phosphotransferase) domain 1"/>
    <property type="match status" value="1"/>
</dbReference>
<feature type="coiled-coil region" evidence="5">
    <location>
        <begin position="496"/>
        <end position="558"/>
    </location>
</feature>
<evidence type="ECO:0000313" key="8">
    <source>
        <dbReference type="Proteomes" id="UP001174909"/>
    </source>
</evidence>
<dbReference type="SUPFAM" id="SSF56112">
    <property type="entry name" value="Protein kinase-like (PK-like)"/>
    <property type="match status" value="1"/>
</dbReference>
<evidence type="ECO:0000256" key="1">
    <source>
        <dbReference type="ARBA" id="ARBA00022737"/>
    </source>
</evidence>
<dbReference type="GO" id="GO:0004672">
    <property type="term" value="F:protein kinase activity"/>
    <property type="evidence" value="ECO:0007669"/>
    <property type="project" value="InterPro"/>
</dbReference>
<dbReference type="Pfam" id="PF00069">
    <property type="entry name" value="Pkinase"/>
    <property type="match status" value="1"/>
</dbReference>
<feature type="domain" description="Protein kinase" evidence="6">
    <location>
        <begin position="33"/>
        <end position="316"/>
    </location>
</feature>
<dbReference type="AlphaFoldDB" id="A0AA35T339"/>
<dbReference type="GO" id="GO:0097527">
    <property type="term" value="P:necroptotic signaling pathway"/>
    <property type="evidence" value="ECO:0007669"/>
    <property type="project" value="TreeGrafter"/>
</dbReference>
<dbReference type="Proteomes" id="UP001174909">
    <property type="component" value="Unassembled WGS sequence"/>
</dbReference>
<evidence type="ECO:0000256" key="5">
    <source>
        <dbReference type="SAM" id="Coils"/>
    </source>
</evidence>
<dbReference type="InterPro" id="IPR000719">
    <property type="entry name" value="Prot_kinase_dom"/>
</dbReference>
<protein>
    <submittedName>
        <fullName evidence="7">Serine/threonine-protein kinase/receptor R826</fullName>
    </submittedName>
</protein>
<dbReference type="EMBL" id="CASHTH010003118">
    <property type="protein sequence ID" value="CAI8040588.1"/>
    <property type="molecule type" value="Genomic_DNA"/>
</dbReference>
<feature type="coiled-coil region" evidence="5">
    <location>
        <begin position="345"/>
        <end position="459"/>
    </location>
</feature>
<keyword evidence="8" id="KW-1185">Reference proteome</keyword>
<dbReference type="InterPro" id="IPR008266">
    <property type="entry name" value="Tyr_kinase_AS"/>
</dbReference>
<dbReference type="PANTHER" id="PTHR44329">
    <property type="entry name" value="SERINE/THREONINE-PROTEIN KINASE TNNI3K-RELATED"/>
    <property type="match status" value="1"/>
</dbReference>
<keyword evidence="2" id="KW-0547">Nucleotide-binding</keyword>
<dbReference type="PROSITE" id="PS50011">
    <property type="entry name" value="PROTEIN_KINASE_DOM"/>
    <property type="match status" value="1"/>
</dbReference>
<comment type="caution">
    <text evidence="7">The sequence shown here is derived from an EMBL/GenBank/DDBJ whole genome shotgun (WGS) entry which is preliminary data.</text>
</comment>
<evidence type="ECO:0000256" key="2">
    <source>
        <dbReference type="ARBA" id="ARBA00022741"/>
    </source>
</evidence>
<feature type="repeat" description="NHL" evidence="4">
    <location>
        <begin position="824"/>
        <end position="854"/>
    </location>
</feature>
<dbReference type="InterPro" id="IPR001258">
    <property type="entry name" value="NHL_repeat"/>
</dbReference>
<dbReference type="PANTHER" id="PTHR44329:SF298">
    <property type="entry name" value="MIXED LINEAGE KINASE DOMAIN-LIKE PROTEIN"/>
    <property type="match status" value="1"/>
</dbReference>
<evidence type="ECO:0000256" key="3">
    <source>
        <dbReference type="ARBA" id="ARBA00022840"/>
    </source>
</evidence>
<evidence type="ECO:0000313" key="7">
    <source>
        <dbReference type="EMBL" id="CAI8040588.1"/>
    </source>
</evidence>
<organism evidence="7 8">
    <name type="scientific">Geodia barretti</name>
    <name type="common">Barrett's horny sponge</name>
    <dbReference type="NCBI Taxonomy" id="519541"/>
    <lineage>
        <taxon>Eukaryota</taxon>
        <taxon>Metazoa</taxon>
        <taxon>Porifera</taxon>
        <taxon>Demospongiae</taxon>
        <taxon>Heteroscleromorpha</taxon>
        <taxon>Tetractinellida</taxon>
        <taxon>Astrophorina</taxon>
        <taxon>Geodiidae</taxon>
        <taxon>Geodia</taxon>
    </lineage>
</organism>
<keyword evidence="7" id="KW-0808">Transferase</keyword>
<evidence type="ECO:0000256" key="4">
    <source>
        <dbReference type="PROSITE-ProRule" id="PRU00504"/>
    </source>
</evidence>
<proteinExistence type="predicted"/>
<keyword evidence="7" id="KW-0418">Kinase</keyword>
<dbReference type="GO" id="GO:0005524">
    <property type="term" value="F:ATP binding"/>
    <property type="evidence" value="ECO:0007669"/>
    <property type="project" value="UniProtKB-KW"/>
</dbReference>
<dbReference type="InterPro" id="IPR013783">
    <property type="entry name" value="Ig-like_fold"/>
</dbReference>
<reference evidence="7" key="1">
    <citation type="submission" date="2023-03" db="EMBL/GenBank/DDBJ databases">
        <authorList>
            <person name="Steffen K."/>
            <person name="Cardenas P."/>
        </authorList>
    </citation>
    <scope>NUCLEOTIDE SEQUENCE</scope>
</reference>
<gene>
    <name evidence="7" type="ORF">GBAR_LOCUS22611</name>
</gene>
<dbReference type="SUPFAM" id="SSF63829">
    <property type="entry name" value="Calcium-dependent phosphotriesterase"/>
    <property type="match status" value="1"/>
</dbReference>
<dbReference type="InterPro" id="IPR011009">
    <property type="entry name" value="Kinase-like_dom_sf"/>
</dbReference>
<dbReference type="PROSITE" id="PS51125">
    <property type="entry name" value="NHL"/>
    <property type="match status" value="2"/>
</dbReference>
<dbReference type="CDD" id="cd05819">
    <property type="entry name" value="NHL"/>
    <property type="match status" value="1"/>
</dbReference>
<dbReference type="InterPro" id="IPR011042">
    <property type="entry name" value="6-blade_b-propeller_TolB-like"/>
</dbReference>
<dbReference type="Gene3D" id="2.60.40.10">
    <property type="entry name" value="Immunoglobulins"/>
    <property type="match status" value="1"/>
</dbReference>
<keyword evidence="5" id="KW-0175">Coiled coil</keyword>
<dbReference type="PROSITE" id="PS00109">
    <property type="entry name" value="PROTEIN_KINASE_TYR"/>
    <property type="match status" value="1"/>
</dbReference>
<name>A0AA35T339_GEOBA</name>
<evidence type="ECO:0000259" key="6">
    <source>
        <dbReference type="PROSITE" id="PS50011"/>
    </source>
</evidence>
<feature type="repeat" description="NHL" evidence="4">
    <location>
        <begin position="774"/>
        <end position="809"/>
    </location>
</feature>
<accession>A0AA35T339</accession>
<keyword evidence="1" id="KW-0677">Repeat</keyword>
<keyword evidence="3" id="KW-0067">ATP-binding</keyword>
<dbReference type="InterPro" id="IPR051681">
    <property type="entry name" value="Ser/Thr_Kinases-Pseudokinases"/>
</dbReference>